<evidence type="ECO:0000313" key="4">
    <source>
        <dbReference type="EMBL" id="KAJ1085786.1"/>
    </source>
</evidence>
<feature type="region of interest" description="Disordered" evidence="2">
    <location>
        <begin position="1082"/>
        <end position="1107"/>
    </location>
</feature>
<dbReference type="SUPFAM" id="SSF48403">
    <property type="entry name" value="Ankyrin repeat"/>
    <property type="match status" value="1"/>
</dbReference>
<dbReference type="InterPro" id="IPR003887">
    <property type="entry name" value="LEM_dom"/>
</dbReference>
<evidence type="ECO:0000313" key="5">
    <source>
        <dbReference type="Proteomes" id="UP001066276"/>
    </source>
</evidence>
<dbReference type="PANTHER" id="PTHR46427:SF1">
    <property type="entry name" value="ANKYRIN REPEAT AND LEM DOMAIN-CONTAINING PROTEIN 1"/>
    <property type="match status" value="1"/>
</dbReference>
<name>A0AAV7L291_PLEWA</name>
<dbReference type="PROSITE" id="PS50954">
    <property type="entry name" value="LEM"/>
    <property type="match status" value="1"/>
</dbReference>
<keyword evidence="5" id="KW-1185">Reference proteome</keyword>
<feature type="domain" description="LEM" evidence="3">
    <location>
        <begin position="1344"/>
        <end position="1388"/>
    </location>
</feature>
<feature type="region of interest" description="Disordered" evidence="2">
    <location>
        <begin position="871"/>
        <end position="936"/>
    </location>
</feature>
<dbReference type="EMBL" id="JANPWB010000016">
    <property type="protein sequence ID" value="KAJ1085786.1"/>
    <property type="molecule type" value="Genomic_DNA"/>
</dbReference>
<dbReference type="PROSITE" id="PS50297">
    <property type="entry name" value="ANK_REP_REGION"/>
    <property type="match status" value="1"/>
</dbReference>
<dbReference type="InterPro" id="IPR002110">
    <property type="entry name" value="Ankyrin_rpt"/>
</dbReference>
<feature type="region of interest" description="Disordered" evidence="2">
    <location>
        <begin position="619"/>
        <end position="723"/>
    </location>
</feature>
<dbReference type="GO" id="GO:0000712">
    <property type="term" value="P:resolution of meiotic recombination intermediates"/>
    <property type="evidence" value="ECO:0007669"/>
    <property type="project" value="TreeGrafter"/>
</dbReference>
<feature type="compositionally biased region" description="Polar residues" evidence="2">
    <location>
        <begin position="636"/>
        <end position="690"/>
    </location>
</feature>
<dbReference type="SMART" id="SM00248">
    <property type="entry name" value="ANK"/>
    <property type="match status" value="3"/>
</dbReference>
<feature type="region of interest" description="Disordered" evidence="2">
    <location>
        <begin position="487"/>
        <end position="524"/>
    </location>
</feature>
<feature type="compositionally biased region" description="Polar residues" evidence="2">
    <location>
        <begin position="697"/>
        <end position="709"/>
    </location>
</feature>
<dbReference type="Gene3D" id="1.10.720.40">
    <property type="match status" value="1"/>
</dbReference>
<organism evidence="4 5">
    <name type="scientific">Pleurodeles waltl</name>
    <name type="common">Iberian ribbed newt</name>
    <dbReference type="NCBI Taxonomy" id="8319"/>
    <lineage>
        <taxon>Eukaryota</taxon>
        <taxon>Metazoa</taxon>
        <taxon>Chordata</taxon>
        <taxon>Craniata</taxon>
        <taxon>Vertebrata</taxon>
        <taxon>Euteleostomi</taxon>
        <taxon>Amphibia</taxon>
        <taxon>Batrachia</taxon>
        <taxon>Caudata</taxon>
        <taxon>Salamandroidea</taxon>
        <taxon>Salamandridae</taxon>
        <taxon>Pleurodelinae</taxon>
        <taxon>Pleurodeles</taxon>
    </lineage>
</organism>
<dbReference type="Pfam" id="PF12796">
    <property type="entry name" value="Ank_2"/>
    <property type="match status" value="1"/>
</dbReference>
<gene>
    <name evidence="4" type="ORF">NDU88_005911</name>
</gene>
<sequence>MHSSHRFLVSPRASSSSSALLSVVMRSTGLPLGLAVCPSRRSFAPGDVEALLKGGADPNFLLPEGIAPVHLASGKEREIALRCLNLVLQHGGNPNTRSVDGLTPLHVAASWGCSKCLKLLLKKGGDPTLEDQDGNRAFDLAIEQRNQRCALILRHYDPCSSPPNANGMYDDGYLEAEDSNDTTELSETYDTRCSDAEPLSSTRMSLQCTLPSRPNRNSHLSDTVIASHSQQPRLVESLPESMCPSDEMMSSGPQVPPLGTEPTFPVNSIDPAAHPSEHLFGAHLNVVNTLRTLDATDIPAGEHQSVDVLAQRIASSISHSSAKSNLTNVSQHSMSSPVVFTGSFSRCSGYAEAHHNTTDSTTGGEPHIPWEISGVCTLSSTSRGSHSATVSDTDTVLKSCFRGPSLTPEFNRSQGLDVTSPDHVYMFSHENPDACDLEKTMLDPRLAGTTNDERCLRVDLQDHSESDKYDSCHSECYVSTGEVSSYDSSHSQHFEESKADIASETQQDSSSLSGSKSIGPEKDTVTREVVAFNTPMRHSHTGRDFTAQGVHVMSDTSAPTFLFGKESETSNAVEGEYTEGLSFCFGNRQEMQRVCTAPGEAERWRKPHTTDRNFLVADSASAVSGRKGNPIVSPAAQDNTAPASQDNTAPASPDNTAPASPDNTAPASQDNTAPATQTNTVPATQDNTVPVTHKTAPATQDSCPATQDTHATDVPSRDRGPAPQNFDMCSKLKALMLSTKNHKSSFPSQHRESARPGQICNRMLAMGLCGNGVDVQEASSIPQEEVKCQSQDTLPVDVCLCKNGSSLNERPGKLSITLQPRGSLERESQPRSQIVGALQADYPAGPDASAGTANYASLSCELRRMMFATKTAQSPLSQQSERPCHITPRTKSRVTSSSSRNSSSSLFDDSLEMPQRGPRIFSPARRCKSPHARAGMADNGFQEERPLSQDAGIFEQFPETPTKGMEPHSLDDTVIIEEHLSLGTLCCKTSAPETKEGVSENRSSDLFLDSRTKAEGACSGLDWCSQTVILRSPGTGRTREDPLDDSNSTLLLRSQSTGCNGNDLLADSSVTVPLRAQGFVGSGGNDPDDSDATVLLPSLGGGGLGGNEPDDTILTALIKPQGNCNFSDFFTDDKSSSFTDERMPFAVHSAGSRSAPLISDTESNMSDNTWMTEDGDHSGAAPHLIRASSKCCSAGIGPNKCRDVCHSTLLYPHLGAEEEASPLRPRYSFSRLSTIPPSDPVSAVSNNLDDLYPVQDLPSFNLTLSPGGRPVSTGMNEPIEYLYMDPEEGHALIERHYPCTDDSTQDSTSSNDTIIYDWTTYKSQLSEPNVKRKNPLKVNGNKISPELYRLSNDDIMAKLRELGENPGPVTSLTRRVYLALLDKLMKDPQTKASQSEYSPELTLALRNFQIPDCTEDEMILSRQFDKPDKNVKWREGVLKSSFNYLLLDPRVTRNLPCRCLNLSQAECFRTFISAVFYVGKGKRSRPYSHLYEALTHYKTSKKQACPKVQHILDIWQTGLGVVSLHCFQNAIPVEAYTREACMVDAIGIKMLTNQKKGNYYGYSQDWPMKRRRRLGVLMLHRAMQIFLAEGERQLRPADIRIGQ</sequence>
<dbReference type="CDD" id="cd10454">
    <property type="entry name" value="GIY-YIG_COG3680_Meta"/>
    <property type="match status" value="1"/>
</dbReference>
<evidence type="ECO:0000259" key="3">
    <source>
        <dbReference type="PROSITE" id="PS50954"/>
    </source>
</evidence>
<dbReference type="GO" id="GO:0000724">
    <property type="term" value="P:double-strand break repair via homologous recombination"/>
    <property type="evidence" value="ECO:0007669"/>
    <property type="project" value="TreeGrafter"/>
</dbReference>
<feature type="compositionally biased region" description="Basic and acidic residues" evidence="2">
    <location>
        <begin position="490"/>
        <end position="501"/>
    </location>
</feature>
<dbReference type="Pfam" id="PF03020">
    <property type="entry name" value="LEM"/>
    <property type="match status" value="1"/>
</dbReference>
<feature type="compositionally biased region" description="Polar residues" evidence="2">
    <location>
        <begin position="871"/>
        <end position="881"/>
    </location>
</feature>
<dbReference type="SMART" id="SM00540">
    <property type="entry name" value="LEM"/>
    <property type="match status" value="1"/>
</dbReference>
<evidence type="ECO:0000256" key="1">
    <source>
        <dbReference type="PROSITE-ProRule" id="PRU00023"/>
    </source>
</evidence>
<feature type="region of interest" description="Disordered" evidence="2">
    <location>
        <begin position="1149"/>
        <end position="1168"/>
    </location>
</feature>
<dbReference type="InterPro" id="IPR011015">
    <property type="entry name" value="LEM/LEM-like_dom_sf"/>
</dbReference>
<protein>
    <recommendedName>
        <fullName evidence="3">LEM domain-containing protein</fullName>
    </recommendedName>
</protein>
<dbReference type="InterPro" id="IPR034998">
    <property type="entry name" value="ANKLE1"/>
</dbReference>
<feature type="compositionally biased region" description="Low complexity" evidence="2">
    <location>
        <begin position="887"/>
        <end position="905"/>
    </location>
</feature>
<proteinExistence type="predicted"/>
<dbReference type="Gene3D" id="1.25.40.20">
    <property type="entry name" value="Ankyrin repeat-containing domain"/>
    <property type="match status" value="1"/>
</dbReference>
<keyword evidence="1" id="KW-0040">ANK repeat</keyword>
<evidence type="ECO:0000256" key="2">
    <source>
        <dbReference type="SAM" id="MobiDB-lite"/>
    </source>
</evidence>
<dbReference type="GO" id="GO:0005737">
    <property type="term" value="C:cytoplasm"/>
    <property type="evidence" value="ECO:0007669"/>
    <property type="project" value="TreeGrafter"/>
</dbReference>
<dbReference type="GO" id="GO:0005654">
    <property type="term" value="C:nucleoplasm"/>
    <property type="evidence" value="ECO:0007669"/>
    <property type="project" value="TreeGrafter"/>
</dbReference>
<comment type="caution">
    <text evidence="4">The sequence shown here is derived from an EMBL/GenBank/DDBJ whole genome shotgun (WGS) entry which is preliminary data.</text>
</comment>
<feature type="repeat" description="ANK" evidence="1">
    <location>
        <begin position="100"/>
        <end position="132"/>
    </location>
</feature>
<dbReference type="Proteomes" id="UP001066276">
    <property type="component" value="Chromosome 12"/>
</dbReference>
<dbReference type="PROSITE" id="PS50088">
    <property type="entry name" value="ANK_REPEAT"/>
    <property type="match status" value="1"/>
</dbReference>
<dbReference type="CDD" id="cd12934">
    <property type="entry name" value="LEM"/>
    <property type="match status" value="1"/>
</dbReference>
<dbReference type="InterPro" id="IPR036770">
    <property type="entry name" value="Ankyrin_rpt-contain_sf"/>
</dbReference>
<dbReference type="GO" id="GO:0004520">
    <property type="term" value="F:DNA endonuclease activity"/>
    <property type="evidence" value="ECO:0007669"/>
    <property type="project" value="TreeGrafter"/>
</dbReference>
<reference evidence="4" key="1">
    <citation type="journal article" date="2022" name="bioRxiv">
        <title>Sequencing and chromosome-scale assembly of the giantPleurodeles waltlgenome.</title>
        <authorList>
            <person name="Brown T."/>
            <person name="Elewa A."/>
            <person name="Iarovenko S."/>
            <person name="Subramanian E."/>
            <person name="Araus A.J."/>
            <person name="Petzold A."/>
            <person name="Susuki M."/>
            <person name="Suzuki K.-i.T."/>
            <person name="Hayashi T."/>
            <person name="Toyoda A."/>
            <person name="Oliveira C."/>
            <person name="Osipova E."/>
            <person name="Leigh N.D."/>
            <person name="Simon A."/>
            <person name="Yun M.H."/>
        </authorList>
    </citation>
    <scope>NUCLEOTIDE SEQUENCE</scope>
    <source>
        <strain evidence="4">20211129_DDA</strain>
        <tissue evidence="4">Liver</tissue>
    </source>
</reference>
<accession>A0AAV7L291</accession>
<dbReference type="PANTHER" id="PTHR46427">
    <property type="entry name" value="ANKYRIN REPEAT AND LEM DOMAIN-CONTAINING PROTEIN 1"/>
    <property type="match status" value="1"/>
</dbReference>
<dbReference type="SUPFAM" id="SSF63451">
    <property type="entry name" value="LEM domain"/>
    <property type="match status" value="1"/>
</dbReference>
<dbReference type="Pfam" id="PF22945">
    <property type="entry name" value="LEM-3_GIY-YIG"/>
    <property type="match status" value="1"/>
</dbReference>